<dbReference type="EMBL" id="SLZY01000005">
    <property type="protein sequence ID" value="TCS72473.1"/>
    <property type="molecule type" value="Genomic_DNA"/>
</dbReference>
<dbReference type="InterPro" id="IPR002376">
    <property type="entry name" value="Formyl_transf_N"/>
</dbReference>
<proteinExistence type="predicted"/>
<dbReference type="InterPro" id="IPR036477">
    <property type="entry name" value="Formyl_transf_N_sf"/>
</dbReference>
<name>A0A4R3JYV4_9PROT</name>
<dbReference type="GO" id="GO:0004479">
    <property type="term" value="F:methionyl-tRNA formyltransferase activity"/>
    <property type="evidence" value="ECO:0007669"/>
    <property type="project" value="TreeGrafter"/>
</dbReference>
<dbReference type="Proteomes" id="UP000295135">
    <property type="component" value="Unassembled WGS sequence"/>
</dbReference>
<dbReference type="OrthoDB" id="9802815at2"/>
<evidence type="ECO:0000259" key="1">
    <source>
        <dbReference type="Pfam" id="PF00551"/>
    </source>
</evidence>
<evidence type="ECO:0000313" key="3">
    <source>
        <dbReference type="Proteomes" id="UP000295135"/>
    </source>
</evidence>
<dbReference type="GO" id="GO:0005829">
    <property type="term" value="C:cytosol"/>
    <property type="evidence" value="ECO:0007669"/>
    <property type="project" value="TreeGrafter"/>
</dbReference>
<dbReference type="PANTHER" id="PTHR11138:SF5">
    <property type="entry name" value="METHIONYL-TRNA FORMYLTRANSFERASE, MITOCHONDRIAL"/>
    <property type="match status" value="1"/>
</dbReference>
<dbReference type="CDD" id="cd08369">
    <property type="entry name" value="FMT_core"/>
    <property type="match status" value="1"/>
</dbReference>
<feature type="domain" description="Formyl transferase N-terminal" evidence="1">
    <location>
        <begin position="15"/>
        <end position="161"/>
    </location>
</feature>
<protein>
    <submittedName>
        <fullName evidence="2">Methionyl-tRNA formyltransferase</fullName>
    </submittedName>
</protein>
<dbReference type="PANTHER" id="PTHR11138">
    <property type="entry name" value="METHIONYL-TRNA FORMYLTRANSFERASE"/>
    <property type="match status" value="1"/>
</dbReference>
<dbReference type="SUPFAM" id="SSF53328">
    <property type="entry name" value="Formyltransferase"/>
    <property type="match status" value="1"/>
</dbReference>
<dbReference type="Pfam" id="PF00551">
    <property type="entry name" value="Formyl_trans_N"/>
    <property type="match status" value="1"/>
</dbReference>
<sequence length="274" mass="30442">MINVLFMGRKPVAAQALTWLSKRDDVKVTGVITDSHLAVSPTRDVAQRLGISVLSREEMEEQVQSGKLQVDLAFSMLYWQKIRAPLLQACSRGVINFHPAPLPDYKGTAGYNLAILEGLDHWAVSAHYVDQDIDTGALIEVSRFPIDIDYETAQSLERKSQSELFTQFQRVAEQAIRSPRILPTVPNVGGRYVSRQEMEAMKEMRPGDDVLRKIRAFWFPPYDGAYVVINGVKCTLVSPQILHSLADSTVSSLFTRSTTEENGSANVAARCDAG</sequence>
<comment type="caution">
    <text evidence="2">The sequence shown here is derived from an EMBL/GenBank/DDBJ whole genome shotgun (WGS) entry which is preliminary data.</text>
</comment>
<accession>A0A4R3JYV4</accession>
<keyword evidence="3" id="KW-1185">Reference proteome</keyword>
<evidence type="ECO:0000313" key="2">
    <source>
        <dbReference type="EMBL" id="TCS72473.1"/>
    </source>
</evidence>
<dbReference type="RefSeq" id="WP_126463532.1">
    <property type="nucleotide sequence ID" value="NZ_SLZY01000005.1"/>
</dbReference>
<dbReference type="Gene3D" id="3.40.50.12230">
    <property type="match status" value="1"/>
</dbReference>
<dbReference type="AlphaFoldDB" id="A0A4R3JYV4"/>
<keyword evidence="2" id="KW-0808">Transferase</keyword>
<organism evidence="2 3">
    <name type="scientific">Sulfuritortus calidifontis</name>
    <dbReference type="NCBI Taxonomy" id="1914471"/>
    <lineage>
        <taxon>Bacteria</taxon>
        <taxon>Pseudomonadati</taxon>
        <taxon>Pseudomonadota</taxon>
        <taxon>Betaproteobacteria</taxon>
        <taxon>Nitrosomonadales</taxon>
        <taxon>Thiobacillaceae</taxon>
        <taxon>Sulfuritortus</taxon>
    </lineage>
</organism>
<gene>
    <name evidence="2" type="ORF">EDC61_105128</name>
</gene>
<reference evidence="2 3" key="1">
    <citation type="submission" date="2019-03" db="EMBL/GenBank/DDBJ databases">
        <title>Genomic Encyclopedia of Type Strains, Phase IV (KMG-IV): sequencing the most valuable type-strain genomes for metagenomic binning, comparative biology and taxonomic classification.</title>
        <authorList>
            <person name="Goeker M."/>
        </authorList>
    </citation>
    <scope>NUCLEOTIDE SEQUENCE [LARGE SCALE GENOMIC DNA]</scope>
    <source>
        <strain evidence="2 3">DSM 103923</strain>
    </source>
</reference>